<dbReference type="AlphaFoldDB" id="A0A444X5Z6"/>
<protein>
    <recommendedName>
        <fullName evidence="4">BZIP domain-containing protein</fullName>
    </recommendedName>
</protein>
<dbReference type="PANTHER" id="PTHR46835:SF3">
    <property type="entry name" value="BASIC-LEUCINE ZIPPER (BZIP) TRANSCRIPTION FACTOR FAMILY PROTEIN"/>
    <property type="match status" value="1"/>
</dbReference>
<dbReference type="EMBL" id="SDMP01000020">
    <property type="protein sequence ID" value="RYQ85101.1"/>
    <property type="molecule type" value="Genomic_DNA"/>
</dbReference>
<dbReference type="STRING" id="3818.A0A444X5Z6"/>
<evidence type="ECO:0000313" key="2">
    <source>
        <dbReference type="EMBL" id="RYQ85101.1"/>
    </source>
</evidence>
<dbReference type="InterPro" id="IPR044759">
    <property type="entry name" value="bZIP_RF2"/>
</dbReference>
<organism evidence="2 3">
    <name type="scientific">Arachis hypogaea</name>
    <name type="common">Peanut</name>
    <dbReference type="NCBI Taxonomy" id="3818"/>
    <lineage>
        <taxon>Eukaryota</taxon>
        <taxon>Viridiplantae</taxon>
        <taxon>Streptophyta</taxon>
        <taxon>Embryophyta</taxon>
        <taxon>Tracheophyta</taxon>
        <taxon>Spermatophyta</taxon>
        <taxon>Magnoliopsida</taxon>
        <taxon>eudicotyledons</taxon>
        <taxon>Gunneridae</taxon>
        <taxon>Pentapetalae</taxon>
        <taxon>rosids</taxon>
        <taxon>fabids</taxon>
        <taxon>Fabales</taxon>
        <taxon>Fabaceae</taxon>
        <taxon>Papilionoideae</taxon>
        <taxon>50 kb inversion clade</taxon>
        <taxon>dalbergioids sensu lato</taxon>
        <taxon>Dalbergieae</taxon>
        <taxon>Pterocarpus clade</taxon>
        <taxon>Arachis</taxon>
    </lineage>
</organism>
<sequence length="97" mass="11141">MPLRVLYHSLSELIPLPPLPSLSIPPSLLVIFLLRRWQFAQRSRVCKLQYIAELERNVQGLQAEGSEVSAKLEFLNQENLILSMENKSLKQRLESLA</sequence>
<feature type="coiled-coil region" evidence="1">
    <location>
        <begin position="51"/>
        <end position="92"/>
    </location>
</feature>
<dbReference type="CDD" id="cd14703">
    <property type="entry name" value="bZIP_plant_RF2"/>
    <property type="match status" value="1"/>
</dbReference>
<dbReference type="InterPro" id="IPR044797">
    <property type="entry name" value="At4g06598-like"/>
</dbReference>
<dbReference type="GO" id="GO:0003700">
    <property type="term" value="F:DNA-binding transcription factor activity"/>
    <property type="evidence" value="ECO:0007669"/>
    <property type="project" value="InterPro"/>
</dbReference>
<gene>
    <name evidence="2" type="ORF">Ahy_B10g104611</name>
</gene>
<name>A0A444X5Z6_ARAHY</name>
<comment type="caution">
    <text evidence="2">The sequence shown here is derived from an EMBL/GenBank/DDBJ whole genome shotgun (WGS) entry which is preliminary data.</text>
</comment>
<evidence type="ECO:0008006" key="4">
    <source>
        <dbReference type="Google" id="ProtNLM"/>
    </source>
</evidence>
<evidence type="ECO:0000313" key="3">
    <source>
        <dbReference type="Proteomes" id="UP000289738"/>
    </source>
</evidence>
<dbReference type="GO" id="GO:0005634">
    <property type="term" value="C:nucleus"/>
    <property type="evidence" value="ECO:0007669"/>
    <property type="project" value="UniProtKB-ARBA"/>
</dbReference>
<dbReference type="Proteomes" id="UP000289738">
    <property type="component" value="Chromosome B10"/>
</dbReference>
<keyword evidence="1" id="KW-0175">Coiled coil</keyword>
<reference evidence="2 3" key="1">
    <citation type="submission" date="2019-01" db="EMBL/GenBank/DDBJ databases">
        <title>Sequencing of cultivated peanut Arachis hypogaea provides insights into genome evolution and oil improvement.</title>
        <authorList>
            <person name="Chen X."/>
        </authorList>
    </citation>
    <scope>NUCLEOTIDE SEQUENCE [LARGE SCALE GENOMIC DNA]</scope>
    <source>
        <strain evidence="3">cv. Fuhuasheng</strain>
        <tissue evidence="2">Leaves</tissue>
    </source>
</reference>
<accession>A0A444X5Z6</accession>
<dbReference type="SUPFAM" id="SSF57959">
    <property type="entry name" value="Leucine zipper domain"/>
    <property type="match status" value="1"/>
</dbReference>
<evidence type="ECO:0000256" key="1">
    <source>
        <dbReference type="SAM" id="Coils"/>
    </source>
</evidence>
<proteinExistence type="predicted"/>
<dbReference type="InterPro" id="IPR046347">
    <property type="entry name" value="bZIP_sf"/>
</dbReference>
<keyword evidence="3" id="KW-1185">Reference proteome</keyword>
<dbReference type="PANTHER" id="PTHR46835">
    <property type="entry name" value="BASIC-LEUCINE ZIPPER (BZIP) TRANSCRIPTION FACTOR FAMILY PROTEIN-RELATED"/>
    <property type="match status" value="1"/>
</dbReference>